<dbReference type="PANTHER" id="PTHR34220:SF7">
    <property type="entry name" value="SENSOR HISTIDINE KINASE YPDA"/>
    <property type="match status" value="1"/>
</dbReference>
<feature type="domain" description="Signal transduction histidine kinase internal region" evidence="2">
    <location>
        <begin position="162"/>
        <end position="241"/>
    </location>
</feature>
<organism evidence="3 4">
    <name type="scientific">Ravibacter arvi</name>
    <dbReference type="NCBI Taxonomy" id="2051041"/>
    <lineage>
        <taxon>Bacteria</taxon>
        <taxon>Pseudomonadati</taxon>
        <taxon>Bacteroidota</taxon>
        <taxon>Cytophagia</taxon>
        <taxon>Cytophagales</taxon>
        <taxon>Spirosomataceae</taxon>
        <taxon>Ravibacter</taxon>
    </lineage>
</organism>
<keyword evidence="1" id="KW-1133">Transmembrane helix</keyword>
<keyword evidence="1" id="KW-0812">Transmembrane</keyword>
<accession>A0ABP8M3C5</accession>
<gene>
    <name evidence="3" type="ORF">GCM10023091_29530</name>
</gene>
<name>A0ABP8M3C5_9BACT</name>
<feature type="transmembrane region" description="Helical" evidence="1">
    <location>
        <begin position="72"/>
        <end position="90"/>
    </location>
</feature>
<comment type="caution">
    <text evidence="3">The sequence shown here is derived from an EMBL/GenBank/DDBJ whole genome shotgun (WGS) entry which is preliminary data.</text>
</comment>
<feature type="transmembrane region" description="Helical" evidence="1">
    <location>
        <begin position="40"/>
        <end position="60"/>
    </location>
</feature>
<dbReference type="EMBL" id="BAABEY010000026">
    <property type="protein sequence ID" value="GAA4442528.1"/>
    <property type="molecule type" value="Genomic_DNA"/>
</dbReference>
<keyword evidence="4" id="KW-1185">Reference proteome</keyword>
<evidence type="ECO:0000259" key="2">
    <source>
        <dbReference type="Pfam" id="PF06580"/>
    </source>
</evidence>
<sequence>MTLTTKHPALKHAGFWFAAFLLLTYIYGTAYESFELGVKVIAMLLPVHMLYFYLVDYLVVKNLYIKGRYLNAFLVTLALMALIAFIYRIAEIFVTDPYIYWFYKHSDSSFSWGRMQMSRTEQLFNPIFFATAIERSNAVVWIGITLRLFTLSHERKQSALQAELDSLKAQLHPHFLFNSLNNIYSLSLDKSDKTPEVVLGISNILRYSLYECTARLVSLKRDIEILQDYIKLEKIRYEDRLELNVFICENTGMLQITPLLMLPLVENAFKHGTATTVGTPWINIQLHIQGTDLTFNVSNSKPETNEPAGNPAGKIGIENVRKRLSLLYPGRHSLAFFDEQDCFITVLTINLAP</sequence>
<dbReference type="Proteomes" id="UP001501508">
    <property type="component" value="Unassembled WGS sequence"/>
</dbReference>
<evidence type="ECO:0000313" key="3">
    <source>
        <dbReference type="EMBL" id="GAA4442528.1"/>
    </source>
</evidence>
<keyword evidence="1" id="KW-0472">Membrane</keyword>
<dbReference type="Pfam" id="PF06580">
    <property type="entry name" value="His_kinase"/>
    <property type="match status" value="1"/>
</dbReference>
<dbReference type="InterPro" id="IPR036890">
    <property type="entry name" value="HATPase_C_sf"/>
</dbReference>
<dbReference type="InterPro" id="IPR050640">
    <property type="entry name" value="Bact_2-comp_sensor_kinase"/>
</dbReference>
<proteinExistence type="predicted"/>
<protein>
    <recommendedName>
        <fullName evidence="2">Signal transduction histidine kinase internal region domain-containing protein</fullName>
    </recommendedName>
</protein>
<reference evidence="4" key="1">
    <citation type="journal article" date="2019" name="Int. J. Syst. Evol. Microbiol.">
        <title>The Global Catalogue of Microorganisms (GCM) 10K type strain sequencing project: providing services to taxonomists for standard genome sequencing and annotation.</title>
        <authorList>
            <consortium name="The Broad Institute Genomics Platform"/>
            <consortium name="The Broad Institute Genome Sequencing Center for Infectious Disease"/>
            <person name="Wu L."/>
            <person name="Ma J."/>
        </authorList>
    </citation>
    <scope>NUCLEOTIDE SEQUENCE [LARGE SCALE GENOMIC DNA]</scope>
    <source>
        <strain evidence="4">JCM 31920</strain>
    </source>
</reference>
<feature type="transmembrane region" description="Helical" evidence="1">
    <location>
        <begin position="12"/>
        <end position="28"/>
    </location>
</feature>
<evidence type="ECO:0000256" key="1">
    <source>
        <dbReference type="SAM" id="Phobius"/>
    </source>
</evidence>
<dbReference type="InterPro" id="IPR010559">
    <property type="entry name" value="Sig_transdc_His_kin_internal"/>
</dbReference>
<dbReference type="Gene3D" id="3.30.565.10">
    <property type="entry name" value="Histidine kinase-like ATPase, C-terminal domain"/>
    <property type="match status" value="1"/>
</dbReference>
<evidence type="ECO:0000313" key="4">
    <source>
        <dbReference type="Proteomes" id="UP001501508"/>
    </source>
</evidence>
<dbReference type="PANTHER" id="PTHR34220">
    <property type="entry name" value="SENSOR HISTIDINE KINASE YPDA"/>
    <property type="match status" value="1"/>
</dbReference>